<reference evidence="3 4" key="1">
    <citation type="journal article" date="2016" name="Mol. Biol. Evol.">
        <title>Comparative Genomics of Early-Diverging Mushroom-Forming Fungi Provides Insights into the Origins of Lignocellulose Decay Capabilities.</title>
        <authorList>
            <person name="Nagy L.G."/>
            <person name="Riley R."/>
            <person name="Tritt A."/>
            <person name="Adam C."/>
            <person name="Daum C."/>
            <person name="Floudas D."/>
            <person name="Sun H."/>
            <person name="Yadav J.S."/>
            <person name="Pangilinan J."/>
            <person name="Larsson K.H."/>
            <person name="Matsuura K."/>
            <person name="Barry K."/>
            <person name="Labutti K."/>
            <person name="Kuo R."/>
            <person name="Ohm R.A."/>
            <person name="Bhattacharya S.S."/>
            <person name="Shirouzu T."/>
            <person name="Yoshinaga Y."/>
            <person name="Martin F.M."/>
            <person name="Grigoriev I.V."/>
            <person name="Hibbett D.S."/>
        </authorList>
    </citation>
    <scope>NUCLEOTIDE SEQUENCE [LARGE SCALE GENOMIC DNA]</scope>
    <source>
        <strain evidence="3 4">93-53</strain>
    </source>
</reference>
<dbReference type="RefSeq" id="XP_040757847.1">
    <property type="nucleotide sequence ID" value="XM_040913542.1"/>
</dbReference>
<keyword evidence="3" id="KW-0326">Glycosidase</keyword>
<dbReference type="AlphaFoldDB" id="A0A165B2L6"/>
<dbReference type="PANTHER" id="PTHR41814:SF1">
    <property type="entry name" value="CELLULASE"/>
    <property type="match status" value="1"/>
</dbReference>
<dbReference type="OrthoDB" id="4138492at2759"/>
<dbReference type="InterPro" id="IPR012341">
    <property type="entry name" value="6hp_glycosidase-like_sf"/>
</dbReference>
<dbReference type="PANTHER" id="PTHR41814">
    <property type="entry name" value="EXPRESSED PROTEIN"/>
    <property type="match status" value="1"/>
</dbReference>
<protein>
    <submittedName>
        <fullName evidence="3">Six-hairpin glycosidase</fullName>
    </submittedName>
</protein>
<dbReference type="Proteomes" id="UP000076871">
    <property type="component" value="Unassembled WGS sequence"/>
</dbReference>
<dbReference type="GeneID" id="63830570"/>
<dbReference type="Gene3D" id="1.50.10.10">
    <property type="match status" value="1"/>
</dbReference>
<dbReference type="GO" id="GO:0005975">
    <property type="term" value="P:carbohydrate metabolic process"/>
    <property type="evidence" value="ECO:0007669"/>
    <property type="project" value="InterPro"/>
</dbReference>
<feature type="chain" id="PRO_5007855478" evidence="2">
    <location>
        <begin position="21"/>
        <end position="533"/>
    </location>
</feature>
<dbReference type="InterPro" id="IPR010905">
    <property type="entry name" value="Glyco_hydro_88"/>
</dbReference>
<dbReference type="SUPFAM" id="SSF48208">
    <property type="entry name" value="Six-hairpin glycosidases"/>
    <property type="match status" value="1"/>
</dbReference>
<evidence type="ECO:0000256" key="1">
    <source>
        <dbReference type="ARBA" id="ARBA00022801"/>
    </source>
</evidence>
<proteinExistence type="predicted"/>
<name>A0A165B2L6_9APHY</name>
<feature type="signal peptide" evidence="2">
    <location>
        <begin position="1"/>
        <end position="20"/>
    </location>
</feature>
<dbReference type="Pfam" id="PF07470">
    <property type="entry name" value="Glyco_hydro_88"/>
    <property type="match status" value="1"/>
</dbReference>
<keyword evidence="2" id="KW-0732">Signal</keyword>
<dbReference type="InParanoid" id="A0A165B2L6"/>
<dbReference type="InterPro" id="IPR008928">
    <property type="entry name" value="6-hairpin_glycosidase_sf"/>
</dbReference>
<gene>
    <name evidence="3" type="ORF">LAESUDRAFT_764927</name>
</gene>
<organism evidence="3 4">
    <name type="scientific">Laetiporus sulphureus 93-53</name>
    <dbReference type="NCBI Taxonomy" id="1314785"/>
    <lineage>
        <taxon>Eukaryota</taxon>
        <taxon>Fungi</taxon>
        <taxon>Dikarya</taxon>
        <taxon>Basidiomycota</taxon>
        <taxon>Agaricomycotina</taxon>
        <taxon>Agaricomycetes</taxon>
        <taxon>Polyporales</taxon>
        <taxon>Laetiporus</taxon>
    </lineage>
</organism>
<accession>A0A165B2L6</accession>
<evidence type="ECO:0000313" key="3">
    <source>
        <dbReference type="EMBL" id="KZT00107.1"/>
    </source>
</evidence>
<evidence type="ECO:0000313" key="4">
    <source>
        <dbReference type="Proteomes" id="UP000076871"/>
    </source>
</evidence>
<dbReference type="EMBL" id="KV427697">
    <property type="protein sequence ID" value="KZT00107.1"/>
    <property type="molecule type" value="Genomic_DNA"/>
</dbReference>
<keyword evidence="1" id="KW-0378">Hydrolase</keyword>
<sequence length="533" mass="56230">MPRPTTMMAALLVLTASALAQSLTSAQLDAVMDNLWLGAQQTWELGTEAEALTEYDAPDFSVFANASLPPSTSAVNYTALAPVLQIAYNTCANRTNATGAHPLIYVEGGAAGDPASIGVAVLLANRVDARAPPLNVPVSGGNGSTNGSGKGVSYAEAAKGQLEYTLEVVPRTSDGAISHRIEQVQLWSDSMYMVPPFLAYYGVMTGNQSIVQEAYTQIKLYRQYLYDEDASLWMHIVLGDNNHDPGFWSTGNGWAAAGMLRVLATVKHSDFADDMQDEMDDLKSWIEEIHDGMYKHFNWNTALFHNYANNTSTFLDASSTALLASTVYRFAALEGVDTYAAHAERSREALSTKGLYEAWGTGNGVGPATSFTPSATGVGASARASGSSAAWASYNVSASSFYAETTSYSHSSISSSSSSSSATSIKTSSYAASTPNAYVGTGQLHFSPEMWLAPVVDPYNWNVQGGSSPEGQAFVVEMYAAWRDWVDAGAPDDDADTVDKESGAGGAVWARAVGAGKVGVVGAVVAGVGLLMI</sequence>
<keyword evidence="4" id="KW-1185">Reference proteome</keyword>
<evidence type="ECO:0000256" key="2">
    <source>
        <dbReference type="SAM" id="SignalP"/>
    </source>
</evidence>
<dbReference type="GO" id="GO:0016798">
    <property type="term" value="F:hydrolase activity, acting on glycosyl bonds"/>
    <property type="evidence" value="ECO:0007669"/>
    <property type="project" value="UniProtKB-KW"/>
</dbReference>
<dbReference type="STRING" id="1314785.A0A165B2L6"/>